<reference evidence="2" key="1">
    <citation type="submission" date="2016-05" db="EMBL/GenBank/DDBJ databases">
        <authorList>
            <person name="Lavstsen T."/>
            <person name="Jespersen J.S."/>
        </authorList>
    </citation>
    <scope>NUCLEOTIDE SEQUENCE</scope>
    <source>
        <tissue evidence="2">Brain</tissue>
    </source>
</reference>
<reference evidence="2" key="2">
    <citation type="submission" date="2016-06" db="EMBL/GenBank/DDBJ databases">
        <title>The genome of a short-lived fish provides insights into sex chromosome evolution and the genetic control of aging.</title>
        <authorList>
            <person name="Reichwald K."/>
            <person name="Felder M."/>
            <person name="Petzold A."/>
            <person name="Koch P."/>
            <person name="Groth M."/>
            <person name="Platzer M."/>
        </authorList>
    </citation>
    <scope>NUCLEOTIDE SEQUENCE</scope>
    <source>
        <tissue evidence="2">Brain</tissue>
    </source>
</reference>
<gene>
    <name evidence="2" type="primary">Nfu_g_1_018598</name>
</gene>
<organism evidence="2">
    <name type="scientific">Nothobranchius korthausae</name>
    <dbReference type="NCBI Taxonomy" id="1143690"/>
    <lineage>
        <taxon>Eukaryota</taxon>
        <taxon>Metazoa</taxon>
        <taxon>Chordata</taxon>
        <taxon>Craniata</taxon>
        <taxon>Vertebrata</taxon>
        <taxon>Euteleostomi</taxon>
        <taxon>Actinopterygii</taxon>
        <taxon>Neopterygii</taxon>
        <taxon>Teleostei</taxon>
        <taxon>Neoteleostei</taxon>
        <taxon>Acanthomorphata</taxon>
        <taxon>Ovalentaria</taxon>
        <taxon>Atherinomorphae</taxon>
        <taxon>Cyprinodontiformes</taxon>
        <taxon>Nothobranchiidae</taxon>
        <taxon>Nothobranchius</taxon>
    </lineage>
</organism>
<evidence type="ECO:0000313" key="2">
    <source>
        <dbReference type="EMBL" id="SBQ55589.1"/>
    </source>
</evidence>
<feature type="region of interest" description="Disordered" evidence="1">
    <location>
        <begin position="116"/>
        <end position="142"/>
    </location>
</feature>
<proteinExistence type="predicted"/>
<dbReference type="AlphaFoldDB" id="A0A1A8FBS2"/>
<evidence type="ECO:0000256" key="1">
    <source>
        <dbReference type="SAM" id="MobiDB-lite"/>
    </source>
</evidence>
<feature type="non-terminal residue" evidence="2">
    <location>
        <position position="142"/>
    </location>
</feature>
<accession>A0A1A8FBS2</accession>
<protein>
    <submittedName>
        <fullName evidence="2">Uncharacterized protein</fullName>
    </submittedName>
</protein>
<feature type="non-terminal residue" evidence="2">
    <location>
        <position position="1"/>
    </location>
</feature>
<dbReference type="EMBL" id="HAEB01009062">
    <property type="protein sequence ID" value="SBQ55589.1"/>
    <property type="molecule type" value="Transcribed_RNA"/>
</dbReference>
<name>A0A1A8FBS2_9TELE</name>
<sequence length="142" mass="15500">RTADLSGRVKVRSHDEWPPGQVCPGQNLCCLTFTKNAFVIPKTSIRFHLFIQVRVAGPAAPAERTQSKPPHPPAIVSWVNPGVSCQQDMVNGKWPVFDIAPSRVLEPPKALYNTISHSPISHTHSHTGGDELRCSHSCPGAH</sequence>